<feature type="domain" description="Bro-N" evidence="1">
    <location>
        <begin position="1"/>
        <end position="113"/>
    </location>
</feature>
<keyword evidence="3" id="KW-1185">Reference proteome</keyword>
<proteinExistence type="predicted"/>
<dbReference type="PROSITE" id="PS51750">
    <property type="entry name" value="BRO_N"/>
    <property type="match status" value="1"/>
</dbReference>
<gene>
    <name evidence="2" type="ORF">GHO30_12345</name>
</gene>
<dbReference type="Pfam" id="PF02498">
    <property type="entry name" value="Bro-N"/>
    <property type="match status" value="1"/>
</dbReference>
<reference evidence="2 3" key="1">
    <citation type="submission" date="2019-10" db="EMBL/GenBank/DDBJ databases">
        <title>Evaluation of single-gene subtyping targets for Pseudomonas.</title>
        <authorList>
            <person name="Reichler S.J."/>
            <person name="Orsi R.H."/>
            <person name="Wiedmann M."/>
            <person name="Martin N.H."/>
            <person name="Murphy S.I."/>
        </authorList>
    </citation>
    <scope>NUCLEOTIDE SEQUENCE [LARGE SCALE GENOMIC DNA]</scope>
    <source>
        <strain evidence="2 3">FSL R10-2107</strain>
    </source>
</reference>
<dbReference type="Proteomes" id="UP000470186">
    <property type="component" value="Unassembled WGS sequence"/>
</dbReference>
<name>A0A7X1Y7T3_9PSED</name>
<evidence type="ECO:0000313" key="3">
    <source>
        <dbReference type="Proteomes" id="UP000470186"/>
    </source>
</evidence>
<dbReference type="SMART" id="SM01040">
    <property type="entry name" value="Bro-N"/>
    <property type="match status" value="1"/>
</dbReference>
<dbReference type="PANTHER" id="PTHR36180">
    <property type="entry name" value="DNA-BINDING PROTEIN-RELATED-RELATED"/>
    <property type="match status" value="1"/>
</dbReference>
<evidence type="ECO:0000259" key="1">
    <source>
        <dbReference type="PROSITE" id="PS51750"/>
    </source>
</evidence>
<dbReference type="InterPro" id="IPR003497">
    <property type="entry name" value="BRO_N_domain"/>
</dbReference>
<dbReference type="AlphaFoldDB" id="A0A7X1Y7T3"/>
<evidence type="ECO:0000313" key="2">
    <source>
        <dbReference type="EMBL" id="MQU32174.1"/>
    </source>
</evidence>
<organism evidence="2 3">
    <name type="scientific">Pseudomonas helleri</name>
    <dbReference type="NCBI Taxonomy" id="1608996"/>
    <lineage>
        <taxon>Bacteria</taxon>
        <taxon>Pseudomonadati</taxon>
        <taxon>Pseudomonadota</taxon>
        <taxon>Gammaproteobacteria</taxon>
        <taxon>Pseudomonadales</taxon>
        <taxon>Pseudomonadaceae</taxon>
        <taxon>Pseudomonas</taxon>
    </lineage>
</organism>
<dbReference type="PANTHER" id="PTHR36180:SF2">
    <property type="entry name" value="BRO FAMILY PROTEIN"/>
    <property type="match status" value="1"/>
</dbReference>
<comment type="caution">
    <text evidence="2">The sequence shown here is derived from an EMBL/GenBank/DDBJ whole genome shotgun (WGS) entry which is preliminary data.</text>
</comment>
<accession>A0A7X1Y7T3</accession>
<sequence length="294" mass="32351">MNDFSTSASSVIPFDFRGHSVRVVTINGEPWFVASDVCRVLEVVNTTQAMQALDDDERSMFNIGRQGEANIVNESGLYTLILRSRDAVKKGSKPHAFRKWVTAEVLPSIRKNGRYEDAEGKMNTLIGQTIGTDGFHMLGAVVKGKVSNLPAQVQRRATAKIWSQIHAAFGVRSAADIPAEQLDAARNFVAAYVVLEGEFLPKAQPLSSSTALSDQELYDVFFLMHHLLQLKRIYENYQVGAALRMLRSGAGVEMIDHFRDSMIAISALQKRLPDMEAAAVRMGYQPGTVMGSAA</sequence>
<dbReference type="EMBL" id="WIVX01000050">
    <property type="protein sequence ID" value="MQU32174.1"/>
    <property type="molecule type" value="Genomic_DNA"/>
</dbReference>
<protein>
    <recommendedName>
        <fullName evidence="1">Bro-N domain-containing protein</fullName>
    </recommendedName>
</protein>